<name>A0A3G4ZPH6_9VIRU</name>
<reference evidence="2" key="1">
    <citation type="submission" date="2018-10" db="EMBL/GenBank/DDBJ databases">
        <title>Hidden diversity of soil giant viruses.</title>
        <authorList>
            <person name="Schulz F."/>
            <person name="Alteio L."/>
            <person name="Goudeau D."/>
            <person name="Ryan E.M."/>
            <person name="Malmstrom R.R."/>
            <person name="Blanchard J."/>
            <person name="Woyke T."/>
        </authorList>
    </citation>
    <scope>NUCLEOTIDE SEQUENCE</scope>
    <source>
        <strain evidence="2">TEV1</strain>
    </source>
</reference>
<keyword evidence="1" id="KW-0812">Transmembrane</keyword>
<feature type="transmembrane region" description="Helical" evidence="1">
    <location>
        <begin position="20"/>
        <end position="39"/>
    </location>
</feature>
<evidence type="ECO:0000256" key="1">
    <source>
        <dbReference type="SAM" id="Phobius"/>
    </source>
</evidence>
<proteinExistence type="predicted"/>
<feature type="transmembrane region" description="Helical" evidence="1">
    <location>
        <begin position="71"/>
        <end position="89"/>
    </location>
</feature>
<keyword evidence="1" id="KW-0472">Membrane</keyword>
<gene>
    <name evidence="2" type="ORF">Terrestrivirus3_130</name>
</gene>
<evidence type="ECO:0000313" key="2">
    <source>
        <dbReference type="EMBL" id="AYV75861.1"/>
    </source>
</evidence>
<dbReference type="EMBL" id="MK071981">
    <property type="protein sequence ID" value="AYV75861.1"/>
    <property type="molecule type" value="Genomic_DNA"/>
</dbReference>
<keyword evidence="1" id="KW-1133">Transmembrane helix</keyword>
<sequence length="462" mass="52105">MESFDNSAKNSLSFLDNQYVSAGVVLLLILYAGMAAPRLPKCIRNIFDYTLFKLVFFFLVAYMFMVNRDPVAALIAAVAILIVLQAFNISSTMEPMSSLSEEGNGSYGWVCACGRMHSPMKGNGNSHKKHGVSLSEEEHKLVQEGKQMMMDGKKLIMKGRSLVKNGNNGGEQLINDGKALMNAGKMQIKSVVQRRNPVSEEAMNMMEEGRQMMEEGQQLMEEGRTEEGQQLMEEAQQLVEESQRIMEEGMQMGEENTMETEFPMRGGVEMEETQQFVEENAQEMSVEEIKGMMEEGKQMMEEGRRLIQEEGRTEEGKQLMEEGRSLVEEIKQMIEEKRSEMEMEVSAEMPSEFIGGMDSLPEESLSELSEMEAEQASMEERVSMVVEEVNKQRKRGKKLNKNQIKALCSRVNDEFNFDKPTLVELWKQYRPALIQPEIPPNGIIEGGMPGSASGSQYAAVMN</sequence>
<accession>A0A3G4ZPH6</accession>
<protein>
    <submittedName>
        <fullName evidence="2">Uncharacterized protein</fullName>
    </submittedName>
</protein>
<feature type="transmembrane region" description="Helical" evidence="1">
    <location>
        <begin position="46"/>
        <end position="65"/>
    </location>
</feature>
<organism evidence="2">
    <name type="scientific">Terrestrivirus sp</name>
    <dbReference type="NCBI Taxonomy" id="2487775"/>
    <lineage>
        <taxon>Viruses</taxon>
        <taxon>Varidnaviria</taxon>
        <taxon>Bamfordvirae</taxon>
        <taxon>Nucleocytoviricota</taxon>
        <taxon>Megaviricetes</taxon>
        <taxon>Imitervirales</taxon>
        <taxon>Mimiviridae</taxon>
        <taxon>Klosneuvirinae</taxon>
    </lineage>
</organism>